<protein>
    <submittedName>
        <fullName evidence="1">Uncharacterized protein</fullName>
    </submittedName>
</protein>
<gene>
    <name evidence="1" type="ORF">BV22DRAFT_1135704</name>
</gene>
<proteinExistence type="predicted"/>
<evidence type="ECO:0000313" key="1">
    <source>
        <dbReference type="EMBL" id="KAH7917098.1"/>
    </source>
</evidence>
<dbReference type="Proteomes" id="UP000790709">
    <property type="component" value="Unassembled WGS sequence"/>
</dbReference>
<comment type="caution">
    <text evidence="1">The sequence shown here is derived from an EMBL/GenBank/DDBJ whole genome shotgun (WGS) entry which is preliminary data.</text>
</comment>
<keyword evidence="2" id="KW-1185">Reference proteome</keyword>
<accession>A0ACB8AWZ4</accession>
<name>A0ACB8AWZ4_9AGAM</name>
<organism evidence="1 2">
    <name type="scientific">Leucogyrophana mollusca</name>
    <dbReference type="NCBI Taxonomy" id="85980"/>
    <lineage>
        <taxon>Eukaryota</taxon>
        <taxon>Fungi</taxon>
        <taxon>Dikarya</taxon>
        <taxon>Basidiomycota</taxon>
        <taxon>Agaricomycotina</taxon>
        <taxon>Agaricomycetes</taxon>
        <taxon>Agaricomycetidae</taxon>
        <taxon>Boletales</taxon>
        <taxon>Boletales incertae sedis</taxon>
        <taxon>Leucogyrophana</taxon>
    </lineage>
</organism>
<sequence>MSDPDDSTLESDSDDDFGGSLDLNHQLYHTFQDRDGERSFCRTIQGLLWVSLNASTLSDIPNEASAWRSKGPATIGPNTVTLSGLLVEMEWALKPDWYRRHSHWHAWLWPQSFYAGYWYHIIDRFLPDDSIVTLRPGWFGLSPNLYRQMKDDVCGIECAVQLIATLKHYPQNIPRPDVCRVWDVLKNGTDSITRLTAYVVQAQRVMQSNLAWIRWVTNSDFQLREGLTAKRFADVRDLLARHDWNTPGGRGVLVDLQRDWREINISLPVAANIPIYYPWDSSVSSVERFFALSPVALGSCDLDVWSGPPATHPDLSSPRPRIQPPVARTYYFDNFLQKIELGRAEVQKSRGQQPPLIVRVIDFEGWKSKEVEKALKPYYKRAFGYVEKQVSSGRNVLRIHRRFRPLSFLPDQDIPDGEPDVYYTWELFPSSASRT</sequence>
<evidence type="ECO:0000313" key="2">
    <source>
        <dbReference type="Proteomes" id="UP000790709"/>
    </source>
</evidence>
<dbReference type="EMBL" id="MU267279">
    <property type="protein sequence ID" value="KAH7917098.1"/>
    <property type="molecule type" value="Genomic_DNA"/>
</dbReference>
<reference evidence="1" key="1">
    <citation type="journal article" date="2021" name="New Phytol.">
        <title>Evolutionary innovations through gain and loss of genes in the ectomycorrhizal Boletales.</title>
        <authorList>
            <person name="Wu G."/>
            <person name="Miyauchi S."/>
            <person name="Morin E."/>
            <person name="Kuo A."/>
            <person name="Drula E."/>
            <person name="Varga T."/>
            <person name="Kohler A."/>
            <person name="Feng B."/>
            <person name="Cao Y."/>
            <person name="Lipzen A."/>
            <person name="Daum C."/>
            <person name="Hundley H."/>
            <person name="Pangilinan J."/>
            <person name="Johnson J."/>
            <person name="Barry K."/>
            <person name="LaButti K."/>
            <person name="Ng V."/>
            <person name="Ahrendt S."/>
            <person name="Min B."/>
            <person name="Choi I.G."/>
            <person name="Park H."/>
            <person name="Plett J.M."/>
            <person name="Magnuson J."/>
            <person name="Spatafora J.W."/>
            <person name="Nagy L.G."/>
            <person name="Henrissat B."/>
            <person name="Grigoriev I.V."/>
            <person name="Yang Z.L."/>
            <person name="Xu J."/>
            <person name="Martin F.M."/>
        </authorList>
    </citation>
    <scope>NUCLEOTIDE SEQUENCE</scope>
    <source>
        <strain evidence="1">KUC20120723A-06</strain>
    </source>
</reference>